<feature type="binding site" evidence="6">
    <location>
        <position position="211"/>
    </location>
    <ligand>
        <name>Zn(2+)</name>
        <dbReference type="ChEBI" id="CHEBI:29105"/>
        <label>1</label>
    </ligand>
</feature>
<evidence type="ECO:0000313" key="11">
    <source>
        <dbReference type="EMBL" id="RRJ32658.1"/>
    </source>
</evidence>
<name>A0A3P3RI90_9EURY</name>
<feature type="compositionally biased region" description="Gly residues" evidence="8">
    <location>
        <begin position="81"/>
        <end position="102"/>
    </location>
</feature>
<evidence type="ECO:0000256" key="5">
    <source>
        <dbReference type="ARBA" id="ARBA00023186"/>
    </source>
</evidence>
<keyword evidence="2 6" id="KW-0677">Repeat</keyword>
<dbReference type="Pfam" id="PF00226">
    <property type="entry name" value="DnaJ"/>
    <property type="match status" value="1"/>
</dbReference>
<feature type="region of interest" description="Disordered" evidence="8">
    <location>
        <begin position="29"/>
        <end position="52"/>
    </location>
</feature>
<comment type="subcellular location">
    <subcellularLocation>
        <location evidence="6">Cytoplasm</location>
    </subcellularLocation>
</comment>
<dbReference type="InterPro" id="IPR036410">
    <property type="entry name" value="HSP_DnaJ_Cys-rich_dom_sf"/>
</dbReference>
<evidence type="ECO:0000256" key="8">
    <source>
        <dbReference type="SAM" id="MobiDB-lite"/>
    </source>
</evidence>
<feature type="binding site" evidence="6">
    <location>
        <position position="171"/>
    </location>
    <ligand>
        <name>Zn(2+)</name>
        <dbReference type="ChEBI" id="CHEBI:29105"/>
        <label>2</label>
    </ligand>
</feature>
<dbReference type="SMART" id="SM00271">
    <property type="entry name" value="DnaJ"/>
    <property type="match status" value="1"/>
</dbReference>
<dbReference type="GO" id="GO:0008270">
    <property type="term" value="F:zinc ion binding"/>
    <property type="evidence" value="ECO:0007669"/>
    <property type="project" value="UniProtKB-UniRule"/>
</dbReference>
<dbReference type="FunFam" id="2.10.230.10:FF:000002">
    <property type="entry name" value="Molecular chaperone DnaJ"/>
    <property type="match status" value="1"/>
</dbReference>
<dbReference type="SUPFAM" id="SSF49493">
    <property type="entry name" value="HSP40/DnaJ peptide-binding domain"/>
    <property type="match status" value="2"/>
</dbReference>
<evidence type="ECO:0000313" key="12">
    <source>
        <dbReference type="Proteomes" id="UP000282322"/>
    </source>
</evidence>
<feature type="binding site" evidence="6">
    <location>
        <position position="200"/>
    </location>
    <ligand>
        <name>Zn(2+)</name>
        <dbReference type="ChEBI" id="CHEBI:29105"/>
        <label>2</label>
    </ligand>
</feature>
<dbReference type="GO" id="GO:0051082">
    <property type="term" value="F:unfolded protein binding"/>
    <property type="evidence" value="ECO:0007669"/>
    <property type="project" value="UniProtKB-UniRule"/>
</dbReference>
<evidence type="ECO:0000256" key="7">
    <source>
        <dbReference type="PROSITE-ProRule" id="PRU00546"/>
    </source>
</evidence>
<accession>A0A3P3RI90</accession>
<feature type="binding site" evidence="6">
    <location>
        <position position="214"/>
    </location>
    <ligand>
        <name>Zn(2+)</name>
        <dbReference type="ChEBI" id="CHEBI:29105"/>
        <label>1</label>
    </ligand>
</feature>
<feature type="binding site" evidence="6">
    <location>
        <position position="174"/>
    </location>
    <ligand>
        <name>Zn(2+)</name>
        <dbReference type="ChEBI" id="CHEBI:29105"/>
        <label>2</label>
    </ligand>
</feature>
<keyword evidence="3 6" id="KW-0863">Zinc-finger</keyword>
<evidence type="ECO:0000259" key="9">
    <source>
        <dbReference type="PROSITE" id="PS50076"/>
    </source>
</evidence>
<dbReference type="Gene3D" id="2.10.230.10">
    <property type="entry name" value="Heat shock protein DnaJ, cysteine-rich domain"/>
    <property type="match status" value="1"/>
</dbReference>
<comment type="caution">
    <text evidence="11">The sequence shown here is derived from an EMBL/GenBank/DDBJ whole genome shotgun (WGS) entry which is preliminary data.</text>
</comment>
<evidence type="ECO:0000256" key="1">
    <source>
        <dbReference type="ARBA" id="ARBA00022723"/>
    </source>
</evidence>
<evidence type="ECO:0000256" key="4">
    <source>
        <dbReference type="ARBA" id="ARBA00022833"/>
    </source>
</evidence>
<feature type="repeat" description="CXXCXGXG motif" evidence="6">
    <location>
        <begin position="197"/>
        <end position="204"/>
    </location>
</feature>
<dbReference type="Pfam" id="PF01556">
    <property type="entry name" value="DnaJ_C"/>
    <property type="match status" value="1"/>
</dbReference>
<feature type="repeat" description="CXXCXGXG motif" evidence="6">
    <location>
        <begin position="171"/>
        <end position="178"/>
    </location>
</feature>
<dbReference type="Gene3D" id="2.60.260.20">
    <property type="entry name" value="Urease metallochaperone UreE, N-terminal domain"/>
    <property type="match status" value="2"/>
</dbReference>
<comment type="similarity">
    <text evidence="6">Belongs to the DnaJ family.</text>
</comment>
<dbReference type="SUPFAM" id="SSF57938">
    <property type="entry name" value="DnaJ/Hsp40 cysteine-rich domain"/>
    <property type="match status" value="1"/>
</dbReference>
<feature type="binding site" evidence="6">
    <location>
        <position position="197"/>
    </location>
    <ligand>
        <name>Zn(2+)</name>
        <dbReference type="ChEBI" id="CHEBI:29105"/>
        <label>2</label>
    </ligand>
</feature>
<dbReference type="GO" id="GO:0031072">
    <property type="term" value="F:heat shock protein binding"/>
    <property type="evidence" value="ECO:0007669"/>
    <property type="project" value="InterPro"/>
</dbReference>
<keyword evidence="6" id="KW-0235">DNA replication</keyword>
<dbReference type="CDD" id="cd10719">
    <property type="entry name" value="DnaJ_zf"/>
    <property type="match status" value="1"/>
</dbReference>
<evidence type="ECO:0000256" key="3">
    <source>
        <dbReference type="ARBA" id="ARBA00022771"/>
    </source>
</evidence>
<dbReference type="SUPFAM" id="SSF46565">
    <property type="entry name" value="Chaperone J-domain"/>
    <property type="match status" value="1"/>
</dbReference>
<comment type="domain">
    <text evidence="6">The J domain is necessary and sufficient to stimulate DnaK ATPase activity. Zinc center 1 plays an important role in the autonomous, DnaK-independent chaperone activity of DnaJ. Zinc center 2 is essential for interaction with DnaK and for DnaJ activity.</text>
</comment>
<dbReference type="NCBIfam" id="TIGR02349">
    <property type="entry name" value="DnaJ_bact"/>
    <property type="match status" value="1"/>
</dbReference>
<dbReference type="FunFam" id="2.60.260.20:FF:000005">
    <property type="entry name" value="Chaperone protein dnaJ 1, mitochondrial"/>
    <property type="match status" value="1"/>
</dbReference>
<feature type="binding site" evidence="6">
    <location>
        <position position="154"/>
    </location>
    <ligand>
        <name>Zn(2+)</name>
        <dbReference type="ChEBI" id="CHEBI:29105"/>
        <label>1</label>
    </ligand>
</feature>
<keyword evidence="12" id="KW-1185">Reference proteome</keyword>
<feature type="region of interest" description="Disordered" evidence="8">
    <location>
        <begin position="77"/>
        <end position="128"/>
    </location>
</feature>
<dbReference type="PRINTS" id="PR00625">
    <property type="entry name" value="JDOMAIN"/>
</dbReference>
<feature type="binding site" evidence="6">
    <location>
        <position position="157"/>
    </location>
    <ligand>
        <name>Zn(2+)</name>
        <dbReference type="ChEBI" id="CHEBI:29105"/>
        <label>1</label>
    </ligand>
</feature>
<dbReference type="GO" id="GO:0042026">
    <property type="term" value="P:protein refolding"/>
    <property type="evidence" value="ECO:0007669"/>
    <property type="project" value="TreeGrafter"/>
</dbReference>
<feature type="domain" description="J" evidence="9">
    <location>
        <begin position="4"/>
        <end position="68"/>
    </location>
</feature>
<dbReference type="Gene3D" id="1.10.287.110">
    <property type="entry name" value="DnaJ domain"/>
    <property type="match status" value="1"/>
</dbReference>
<feature type="repeat" description="CXXCXGXG motif" evidence="6">
    <location>
        <begin position="211"/>
        <end position="218"/>
    </location>
</feature>
<dbReference type="OrthoDB" id="8967at2157"/>
<dbReference type="EMBL" id="RRCH01000007">
    <property type="protein sequence ID" value="RRJ32658.1"/>
    <property type="molecule type" value="Genomic_DNA"/>
</dbReference>
<keyword evidence="5 6" id="KW-0143">Chaperone</keyword>
<feature type="domain" description="CR-type" evidence="10">
    <location>
        <begin position="141"/>
        <end position="223"/>
    </location>
</feature>
<dbReference type="Pfam" id="PF00684">
    <property type="entry name" value="DnaJ_CXXCXGXG"/>
    <property type="match status" value="1"/>
</dbReference>
<dbReference type="InterPro" id="IPR008971">
    <property type="entry name" value="HSP40/DnaJ_pept-bd"/>
</dbReference>
<dbReference type="AlphaFoldDB" id="A0A3P3RI90"/>
<dbReference type="RefSeq" id="WP_124953884.1">
    <property type="nucleotide sequence ID" value="NZ_RRCH01000007.1"/>
</dbReference>
<comment type="cofactor">
    <cofactor evidence="6">
        <name>Zn(2+)</name>
        <dbReference type="ChEBI" id="CHEBI:29105"/>
    </cofactor>
    <text evidence="6">Binds 2 Zn(2+) ions per monomer.</text>
</comment>
<organism evidence="11 12">
    <name type="scientific">Halocatena pleomorpha</name>
    <dbReference type="NCBI Taxonomy" id="1785090"/>
    <lineage>
        <taxon>Archaea</taxon>
        <taxon>Methanobacteriati</taxon>
        <taxon>Methanobacteriota</taxon>
        <taxon>Stenosarchaea group</taxon>
        <taxon>Halobacteria</taxon>
        <taxon>Halobacteriales</taxon>
        <taxon>Natronomonadaceae</taxon>
        <taxon>Halocatena</taxon>
    </lineage>
</organism>
<dbReference type="PANTHER" id="PTHR43096:SF52">
    <property type="entry name" value="DNAJ HOMOLOG 1, MITOCHONDRIAL-RELATED"/>
    <property type="match status" value="1"/>
</dbReference>
<dbReference type="HAMAP" id="MF_01152">
    <property type="entry name" value="DnaJ"/>
    <property type="match status" value="1"/>
</dbReference>
<dbReference type="InterPro" id="IPR001305">
    <property type="entry name" value="HSP_DnaJ_Cys-rich_dom"/>
</dbReference>
<dbReference type="GO" id="GO:0009408">
    <property type="term" value="P:response to heat"/>
    <property type="evidence" value="ECO:0007669"/>
    <property type="project" value="InterPro"/>
</dbReference>
<dbReference type="GO" id="GO:0005524">
    <property type="term" value="F:ATP binding"/>
    <property type="evidence" value="ECO:0007669"/>
    <property type="project" value="InterPro"/>
</dbReference>
<gene>
    <name evidence="6 11" type="primary">dnaJ</name>
    <name evidence="11" type="ORF">EIK79_04160</name>
</gene>
<proteinExistence type="inferred from homology"/>
<keyword evidence="4 6" id="KW-0862">Zinc</keyword>
<dbReference type="CDD" id="cd06257">
    <property type="entry name" value="DnaJ"/>
    <property type="match status" value="1"/>
</dbReference>
<keyword evidence="6" id="KW-0963">Cytoplasm</keyword>
<dbReference type="PANTHER" id="PTHR43096">
    <property type="entry name" value="DNAJ HOMOLOG 1, MITOCHONDRIAL-RELATED"/>
    <property type="match status" value="1"/>
</dbReference>
<dbReference type="InterPro" id="IPR036869">
    <property type="entry name" value="J_dom_sf"/>
</dbReference>
<dbReference type="PROSITE" id="PS51188">
    <property type="entry name" value="ZF_CR"/>
    <property type="match status" value="1"/>
</dbReference>
<dbReference type="NCBIfam" id="NF008035">
    <property type="entry name" value="PRK10767.1"/>
    <property type="match status" value="1"/>
</dbReference>
<protein>
    <recommendedName>
        <fullName evidence="6">Chaperone protein DnaJ</fullName>
    </recommendedName>
</protein>
<feature type="zinc finger region" description="CR-type" evidence="7">
    <location>
        <begin position="141"/>
        <end position="223"/>
    </location>
</feature>
<comment type="subunit">
    <text evidence="6">Homodimer.</text>
</comment>
<dbReference type="InterPro" id="IPR012724">
    <property type="entry name" value="DnaJ"/>
</dbReference>
<dbReference type="GO" id="GO:0005737">
    <property type="term" value="C:cytoplasm"/>
    <property type="evidence" value="ECO:0007669"/>
    <property type="project" value="UniProtKB-SubCell"/>
</dbReference>
<dbReference type="CDD" id="cd10747">
    <property type="entry name" value="DnaJ_C"/>
    <property type="match status" value="1"/>
</dbReference>
<feature type="repeat" description="CXXCXGXG motif" evidence="6">
    <location>
        <begin position="154"/>
        <end position="161"/>
    </location>
</feature>
<comment type="function">
    <text evidence="6">Participates actively in the response to hyperosmotic and heat shock by preventing the aggregation of stress-denatured proteins and by disaggregating proteins, also in an autonomous, DnaK-independent fashion. Unfolded proteins bind initially to DnaJ; upon interaction with the DnaJ-bound protein, DnaK hydrolyzes its bound ATP, resulting in the formation of a stable complex. GrpE releases ADP from DnaK; ATP binding to DnaK triggers the release of the substrate protein, thus completing the reaction cycle. Several rounds of ATP-dependent interactions between DnaJ, DnaK and GrpE are required for fully efficient folding. Also involved, together with DnaK and GrpE, in the DNA replication of plasmids through activation of initiation proteins.</text>
</comment>
<dbReference type="Proteomes" id="UP000282322">
    <property type="component" value="Unassembled WGS sequence"/>
</dbReference>
<dbReference type="InterPro" id="IPR002939">
    <property type="entry name" value="DnaJ_C"/>
</dbReference>
<evidence type="ECO:0000256" key="2">
    <source>
        <dbReference type="ARBA" id="ARBA00022737"/>
    </source>
</evidence>
<dbReference type="GO" id="GO:0006260">
    <property type="term" value="P:DNA replication"/>
    <property type="evidence" value="ECO:0007669"/>
    <property type="project" value="UniProtKB-KW"/>
</dbReference>
<sequence>MSDDFYDVLGVSRDASEDEIKSAYRKKAAEYHPDVSDEPNAEEKFKQVKKAKEVLTDQEARRAYDQMGHERFEQAEKRGGFDGGAGAGAGGNPFGGAGGDGPFGDIFDQFFGGGNGRRSGARPGRDLQTRLRIDLEDAYHGVEKRMTVNRPEQCDECGGAGHPPDAESRTCSVCNGRGQQTTVQQTPLGRVQQTQTCRECEGTGTVYTASCSVCDGDGQVINETTLTVDVPAGINDGQTLRLEREGAPSESGGPNGDLLVEIAVESHPDFERDGDDLVHRLAVSFPQVVFGDEVEVPTIDGAATFEIPSGTQSGEQFRLQGKGMSRLQRRGHGDLYVYVQVVTPESMNDEQREALQAFAEAGGEEIDVSQGFFEKLKHSL</sequence>
<reference evidence="11 12" key="1">
    <citation type="submission" date="2018-11" db="EMBL/GenBank/DDBJ databases">
        <title>Taxonoimc description of Halomarina strain SPP-AMP-1.</title>
        <authorList>
            <person name="Pal Y."/>
            <person name="Srinivasana K."/>
            <person name="Verma A."/>
            <person name="Kumar P."/>
        </authorList>
    </citation>
    <scope>NUCLEOTIDE SEQUENCE [LARGE SCALE GENOMIC DNA]</scope>
    <source>
        <strain evidence="11 12">SPP-AMP-1</strain>
    </source>
</reference>
<dbReference type="InterPro" id="IPR001623">
    <property type="entry name" value="DnaJ_domain"/>
</dbReference>
<evidence type="ECO:0000259" key="10">
    <source>
        <dbReference type="PROSITE" id="PS51188"/>
    </source>
</evidence>
<keyword evidence="1 6" id="KW-0479">Metal-binding</keyword>
<dbReference type="PROSITE" id="PS50076">
    <property type="entry name" value="DNAJ_2"/>
    <property type="match status" value="1"/>
</dbReference>
<keyword evidence="6" id="KW-0346">Stress response</keyword>
<evidence type="ECO:0000256" key="6">
    <source>
        <dbReference type="HAMAP-Rule" id="MF_01152"/>
    </source>
</evidence>